<dbReference type="PIRSF" id="PIRSF000722">
    <property type="entry name" value="Acetate_prop_kin"/>
    <property type="match status" value="1"/>
</dbReference>
<dbReference type="GO" id="GO:0000287">
    <property type="term" value="F:magnesium ion binding"/>
    <property type="evidence" value="ECO:0007669"/>
    <property type="project" value="UniProtKB-UniRule"/>
</dbReference>
<accession>A0A975S5W5</accession>
<dbReference type="Proteomes" id="UP000680588">
    <property type="component" value="Chromosome"/>
</dbReference>
<evidence type="ECO:0000256" key="5">
    <source>
        <dbReference type="ARBA" id="ARBA00022840"/>
    </source>
</evidence>
<dbReference type="InterPro" id="IPR043129">
    <property type="entry name" value="ATPase_NBD"/>
</dbReference>
<feature type="binding site" evidence="6">
    <location>
        <position position="360"/>
    </location>
    <ligand>
        <name>Mg(2+)</name>
        <dbReference type="ChEBI" id="CHEBI:18420"/>
    </ligand>
</feature>
<comment type="subunit">
    <text evidence="6">Homodimer.</text>
</comment>
<keyword evidence="9" id="KW-1185">Reference proteome</keyword>
<dbReference type="KEGG" id="asun:KG104_00705"/>
<keyword evidence="3 6" id="KW-0547">Nucleotide-binding</keyword>
<dbReference type="GO" id="GO:0006085">
    <property type="term" value="P:acetyl-CoA biosynthetic process"/>
    <property type="evidence" value="ECO:0007669"/>
    <property type="project" value="UniProtKB-UniRule"/>
</dbReference>
<evidence type="ECO:0000256" key="7">
    <source>
        <dbReference type="RuleBase" id="RU003835"/>
    </source>
</evidence>
<evidence type="ECO:0000256" key="4">
    <source>
        <dbReference type="ARBA" id="ARBA00022777"/>
    </source>
</evidence>
<evidence type="ECO:0000256" key="6">
    <source>
        <dbReference type="HAMAP-Rule" id="MF_00020"/>
    </source>
</evidence>
<dbReference type="Gene3D" id="3.30.420.40">
    <property type="match status" value="2"/>
</dbReference>
<name>A0A975S5W5_9MICC</name>
<feature type="site" description="Transition state stabilizer" evidence="6">
    <location>
        <position position="218"/>
    </location>
</feature>
<keyword evidence="6" id="KW-0460">Magnesium</keyword>
<evidence type="ECO:0000313" key="9">
    <source>
        <dbReference type="Proteomes" id="UP000680588"/>
    </source>
</evidence>
<feature type="binding site" evidence="6">
    <location>
        <begin position="185"/>
        <end position="189"/>
    </location>
    <ligand>
        <name>ATP</name>
        <dbReference type="ChEBI" id="CHEBI:30616"/>
    </ligand>
</feature>
<feature type="binding site" evidence="6">
    <location>
        <begin position="306"/>
        <end position="310"/>
    </location>
    <ligand>
        <name>ATP</name>
        <dbReference type="ChEBI" id="CHEBI:30616"/>
    </ligand>
</feature>
<dbReference type="GO" id="GO:0005524">
    <property type="term" value="F:ATP binding"/>
    <property type="evidence" value="ECO:0007669"/>
    <property type="project" value="UniProtKB-KW"/>
</dbReference>
<dbReference type="NCBIfam" id="TIGR00016">
    <property type="entry name" value="ackA"/>
    <property type="match status" value="1"/>
</dbReference>
<comment type="similarity">
    <text evidence="1 6 7">Belongs to the acetokinase family.</text>
</comment>
<dbReference type="InterPro" id="IPR004372">
    <property type="entry name" value="Ac/propionate_kinase"/>
</dbReference>
<dbReference type="HAMAP" id="MF_00020">
    <property type="entry name" value="Acetate_kinase"/>
    <property type="match status" value="1"/>
</dbReference>
<keyword evidence="6" id="KW-0963">Cytoplasm</keyword>
<comment type="cofactor">
    <cofactor evidence="6">
        <name>Mg(2+)</name>
        <dbReference type="ChEBI" id="CHEBI:18420"/>
    </cofactor>
    <cofactor evidence="6">
        <name>Mn(2+)</name>
        <dbReference type="ChEBI" id="CHEBI:29035"/>
    </cofactor>
    <text evidence="6">Mg(2+). Can also accept Mn(2+).</text>
</comment>
<dbReference type="GO" id="GO:0006083">
    <property type="term" value="P:acetate metabolic process"/>
    <property type="evidence" value="ECO:0007669"/>
    <property type="project" value="TreeGrafter"/>
</dbReference>
<feature type="active site" description="Proton donor/acceptor" evidence="6">
    <location>
        <position position="125"/>
    </location>
</feature>
<dbReference type="EMBL" id="CP076456">
    <property type="protein sequence ID" value="QWQ36402.1"/>
    <property type="molecule type" value="Genomic_DNA"/>
</dbReference>
<gene>
    <name evidence="6" type="primary">ackA</name>
    <name evidence="8" type="ORF">KG104_00705</name>
</gene>
<dbReference type="GO" id="GO:0005737">
    <property type="term" value="C:cytoplasm"/>
    <property type="evidence" value="ECO:0007669"/>
    <property type="project" value="UniProtKB-SubCell"/>
</dbReference>
<evidence type="ECO:0000313" key="8">
    <source>
        <dbReference type="EMBL" id="QWQ36402.1"/>
    </source>
</evidence>
<dbReference type="CDD" id="cd24010">
    <property type="entry name" value="ASKHA_NBD_AcK_PK"/>
    <property type="match status" value="1"/>
</dbReference>
<reference evidence="8" key="1">
    <citation type="submission" date="2021-06" db="EMBL/GenBank/DDBJ databases">
        <title>Novel species in genus Arthrobacter.</title>
        <authorList>
            <person name="Zhang G."/>
        </authorList>
    </citation>
    <scope>NUCLEOTIDE SEQUENCE</scope>
    <source>
        <strain evidence="8">Zg-ZUI122</strain>
    </source>
</reference>
<dbReference type="GO" id="GO:0008776">
    <property type="term" value="F:acetate kinase activity"/>
    <property type="evidence" value="ECO:0007669"/>
    <property type="project" value="UniProtKB-UniRule"/>
</dbReference>
<keyword evidence="4 6" id="KW-0418">Kinase</keyword>
<dbReference type="EC" id="2.7.2.1" evidence="6"/>
<dbReference type="PANTHER" id="PTHR21060:SF15">
    <property type="entry name" value="ACETATE KINASE-RELATED"/>
    <property type="match status" value="1"/>
</dbReference>
<dbReference type="InterPro" id="IPR000890">
    <property type="entry name" value="Aliphatic_acid_kin_short-chain"/>
</dbReference>
<dbReference type="PROSITE" id="PS01075">
    <property type="entry name" value="ACETATE_KINASE_1"/>
    <property type="match status" value="1"/>
</dbReference>
<feature type="binding site" evidence="6">
    <location>
        <position position="68"/>
    </location>
    <ligand>
        <name>substrate</name>
    </ligand>
</feature>
<comment type="subcellular location">
    <subcellularLocation>
        <location evidence="6">Cytoplasm</location>
    </subcellularLocation>
</comment>
<dbReference type="PROSITE" id="PS01076">
    <property type="entry name" value="ACETATE_KINASE_2"/>
    <property type="match status" value="1"/>
</dbReference>
<evidence type="ECO:0000256" key="2">
    <source>
        <dbReference type="ARBA" id="ARBA00022679"/>
    </source>
</evidence>
<dbReference type="RefSeq" id="WP_207348094.1">
    <property type="nucleotide sequence ID" value="NZ_CP076456.1"/>
</dbReference>
<dbReference type="Pfam" id="PF00871">
    <property type="entry name" value="Acetate_kinase"/>
    <property type="match status" value="1"/>
</dbReference>
<dbReference type="PRINTS" id="PR00471">
    <property type="entry name" value="ACETATEKNASE"/>
</dbReference>
<dbReference type="InterPro" id="IPR023865">
    <property type="entry name" value="Aliphatic_acid_kinase_CS"/>
</dbReference>
<comment type="function">
    <text evidence="6">Catalyzes the formation of acetyl phosphate from acetate and ATP. Can also catalyze the reverse reaction.</text>
</comment>
<dbReference type="PANTHER" id="PTHR21060">
    <property type="entry name" value="ACETATE KINASE"/>
    <property type="match status" value="1"/>
</dbReference>
<dbReference type="SUPFAM" id="SSF53067">
    <property type="entry name" value="Actin-like ATPase domain"/>
    <property type="match status" value="2"/>
</dbReference>
<comment type="catalytic activity">
    <reaction evidence="6">
        <text>acetate + ATP = acetyl phosphate + ADP</text>
        <dbReference type="Rhea" id="RHEA:11352"/>
        <dbReference type="ChEBI" id="CHEBI:22191"/>
        <dbReference type="ChEBI" id="CHEBI:30089"/>
        <dbReference type="ChEBI" id="CHEBI:30616"/>
        <dbReference type="ChEBI" id="CHEBI:456216"/>
        <dbReference type="EC" id="2.7.2.1"/>
    </reaction>
</comment>
<organism evidence="8 9">
    <name type="scientific">Arthrobacter sunyaminii</name>
    <dbReference type="NCBI Taxonomy" id="2816859"/>
    <lineage>
        <taxon>Bacteria</taxon>
        <taxon>Bacillati</taxon>
        <taxon>Actinomycetota</taxon>
        <taxon>Actinomycetes</taxon>
        <taxon>Micrococcales</taxon>
        <taxon>Micrococcaceae</taxon>
        <taxon>Arthrobacter</taxon>
    </lineage>
</organism>
<comment type="pathway">
    <text evidence="6">Metabolic intermediate biosynthesis; acetyl-CoA biosynthesis; acetyl-CoA from acetate: step 1/2.</text>
</comment>
<feature type="binding site" evidence="6">
    <location>
        <position position="7"/>
    </location>
    <ligand>
        <name>Mg(2+)</name>
        <dbReference type="ChEBI" id="CHEBI:18420"/>
    </ligand>
</feature>
<evidence type="ECO:0000256" key="1">
    <source>
        <dbReference type="ARBA" id="ARBA00008748"/>
    </source>
</evidence>
<keyword evidence="6" id="KW-0479">Metal-binding</keyword>
<feature type="site" description="Transition state stabilizer" evidence="6">
    <location>
        <position position="157"/>
    </location>
</feature>
<keyword evidence="5 6" id="KW-0067">ATP-binding</keyword>
<feature type="binding site" evidence="6">
    <location>
        <begin position="258"/>
        <end position="260"/>
    </location>
    <ligand>
        <name>ATP</name>
        <dbReference type="ChEBI" id="CHEBI:30616"/>
    </ligand>
</feature>
<dbReference type="AlphaFoldDB" id="A0A975S5W5"/>
<evidence type="ECO:0000256" key="3">
    <source>
        <dbReference type="ARBA" id="ARBA00022741"/>
    </source>
</evidence>
<protein>
    <recommendedName>
        <fullName evidence="6">Acetate kinase</fullName>
        <ecNumber evidence="6">2.7.2.1</ecNumber>
    </recommendedName>
    <alternativeName>
        <fullName evidence="6">Acetokinase</fullName>
    </alternativeName>
</protein>
<keyword evidence="2 6" id="KW-0808">Transferase</keyword>
<feature type="binding site" evidence="6">
    <location>
        <position position="14"/>
    </location>
    <ligand>
        <name>ATP</name>
        <dbReference type="ChEBI" id="CHEBI:30616"/>
    </ligand>
</feature>
<proteinExistence type="inferred from homology"/>
<sequence>MLVLVINSGSSSLKYQVRDTATGELLVKGIIDRIGEEAVPDHGAALEELARRLPEALGGRDIDAVGHRVVHGGERFSEPVLIDNEIVRSIERLSPLAPLHNPASARGIRAVHDKWPDTPQVAVFDTAFHRTLPEHAWRYALPNSLYRKYGIRRYGFHGTSYGFVAPAAARFLGINPEEFDAVIAHLGNGASVAAIKDGRSIDTSMGFTPLEGLVMGTRSGDVDPSILVFLLREGYDAKTLDDLLNRESGLLALGGASDMRTLEEAAAAGNTTAATALDIAAYRLAKYIGAYHVAVGGAQAVVFTAGIGENSWDFRELTVDKLGALGVELDQDANRRRESGARLISSAASAIPVLVVPTDEEEAIAEATAETVARNSASPAGAAPS</sequence>